<dbReference type="AlphaFoldDB" id="A0A0B0Q0M4"/>
<sequence>MWAVIRGNVNRLGLGNKEIGHISFCELKGKSVDKSRKTESGPRPGKEQDLGLNRINCPYFVPSVAKLAQGSKDVKARFTLST</sequence>
<reference evidence="3" key="1">
    <citation type="submission" date="2014-09" db="EMBL/GenBank/DDBJ databases">
        <authorList>
            <person name="Mudge J."/>
            <person name="Ramaraj T."/>
            <person name="Lindquist I.E."/>
            <person name="Bharti A.K."/>
            <person name="Sundararajan A."/>
            <person name="Cameron C.T."/>
            <person name="Woodward J.E."/>
            <person name="May G.D."/>
            <person name="Brubaker C."/>
            <person name="Broadhvest J."/>
            <person name="Wilkins T.A."/>
        </authorList>
    </citation>
    <scope>NUCLEOTIDE SEQUENCE</scope>
    <source>
        <strain evidence="3">cv. AKA8401</strain>
    </source>
</reference>
<evidence type="ECO:0000256" key="1">
    <source>
        <dbReference type="SAM" id="MobiDB-lite"/>
    </source>
</evidence>
<evidence type="ECO:0000313" key="2">
    <source>
        <dbReference type="EMBL" id="KHG30329.1"/>
    </source>
</evidence>
<gene>
    <name evidence="2" type="ORF">F383_14247</name>
</gene>
<feature type="compositionally biased region" description="Basic and acidic residues" evidence="1">
    <location>
        <begin position="31"/>
        <end position="49"/>
    </location>
</feature>
<dbReference type="EMBL" id="KN455979">
    <property type="protein sequence ID" value="KHG30329.1"/>
    <property type="molecule type" value="Genomic_DNA"/>
</dbReference>
<organism evidence="2 3">
    <name type="scientific">Gossypium arboreum</name>
    <name type="common">Tree cotton</name>
    <name type="synonym">Gossypium nanking</name>
    <dbReference type="NCBI Taxonomy" id="29729"/>
    <lineage>
        <taxon>Eukaryota</taxon>
        <taxon>Viridiplantae</taxon>
        <taxon>Streptophyta</taxon>
        <taxon>Embryophyta</taxon>
        <taxon>Tracheophyta</taxon>
        <taxon>Spermatophyta</taxon>
        <taxon>Magnoliopsida</taxon>
        <taxon>eudicotyledons</taxon>
        <taxon>Gunneridae</taxon>
        <taxon>Pentapetalae</taxon>
        <taxon>rosids</taxon>
        <taxon>malvids</taxon>
        <taxon>Malvales</taxon>
        <taxon>Malvaceae</taxon>
        <taxon>Malvoideae</taxon>
        <taxon>Gossypium</taxon>
    </lineage>
</organism>
<evidence type="ECO:0000313" key="3">
    <source>
        <dbReference type="Proteomes" id="UP000032142"/>
    </source>
</evidence>
<feature type="region of interest" description="Disordered" evidence="1">
    <location>
        <begin position="31"/>
        <end position="50"/>
    </location>
</feature>
<proteinExistence type="predicted"/>
<protein>
    <submittedName>
        <fullName evidence="2">Uncharacterized protein</fullName>
    </submittedName>
</protein>
<accession>A0A0B0Q0M4</accession>
<dbReference type="Proteomes" id="UP000032142">
    <property type="component" value="Unassembled WGS sequence"/>
</dbReference>
<name>A0A0B0Q0M4_GOSAR</name>
<keyword evidence="3" id="KW-1185">Reference proteome</keyword>